<dbReference type="InterPro" id="IPR023214">
    <property type="entry name" value="HAD_sf"/>
</dbReference>
<dbReference type="Gene3D" id="2.70.150.10">
    <property type="entry name" value="Calcium-transporting ATPase, cytoplasmic transduction domain A"/>
    <property type="match status" value="1"/>
</dbReference>
<proteinExistence type="inferred from homology"/>
<dbReference type="InterPro" id="IPR018303">
    <property type="entry name" value="ATPase_P-typ_P_site"/>
</dbReference>
<protein>
    <recommendedName>
        <fullName evidence="3">P-type Ca(2+) transporter</fullName>
        <ecNumber evidence="3">7.2.2.10</ecNumber>
    </recommendedName>
</protein>
<evidence type="ECO:0000256" key="3">
    <source>
        <dbReference type="ARBA" id="ARBA00012790"/>
    </source>
</evidence>
<dbReference type="Proteomes" id="UP000297703">
    <property type="component" value="Unassembled WGS sequence"/>
</dbReference>
<evidence type="ECO:0000313" key="10">
    <source>
        <dbReference type="Proteomes" id="UP000297703"/>
    </source>
</evidence>
<comment type="subcellular location">
    <subcellularLocation>
        <location evidence="1">Membrane</location>
    </subcellularLocation>
</comment>
<dbReference type="GO" id="GO:0016020">
    <property type="term" value="C:membrane"/>
    <property type="evidence" value="ECO:0007669"/>
    <property type="project" value="UniProtKB-SubCell"/>
</dbReference>
<feature type="domain" description="P-type ATPase A" evidence="8">
    <location>
        <begin position="71"/>
        <end position="170"/>
    </location>
</feature>
<dbReference type="EMBL" id="QXTE01014707">
    <property type="protein sequence ID" value="TFJ95091.1"/>
    <property type="molecule type" value="Genomic_DNA"/>
</dbReference>
<dbReference type="SUPFAM" id="SSF81665">
    <property type="entry name" value="Calcium ATPase, transmembrane domain M"/>
    <property type="match status" value="1"/>
</dbReference>
<dbReference type="GO" id="GO:0016887">
    <property type="term" value="F:ATP hydrolysis activity"/>
    <property type="evidence" value="ECO:0007669"/>
    <property type="project" value="InterPro"/>
</dbReference>
<dbReference type="OrthoDB" id="3352408at2759"/>
<evidence type="ECO:0000256" key="7">
    <source>
        <dbReference type="SAM" id="Phobius"/>
    </source>
</evidence>
<evidence type="ECO:0000256" key="4">
    <source>
        <dbReference type="ARBA" id="ARBA00022692"/>
    </source>
</evidence>
<dbReference type="SUPFAM" id="SSF81653">
    <property type="entry name" value="Calcium ATPase, transduction domain A"/>
    <property type="match status" value="1"/>
</dbReference>
<gene>
    <name evidence="9" type="ORF">DR999_PMT23501</name>
</gene>
<comment type="similarity">
    <text evidence="2">Belongs to the cation transport ATPase (P-type) (TC 3.A.3) family. Type IIA subfamily.</text>
</comment>
<name>A0A4D9DF39_9SAUR</name>
<evidence type="ECO:0000256" key="1">
    <source>
        <dbReference type="ARBA" id="ARBA00004370"/>
    </source>
</evidence>
<dbReference type="PROSITE" id="PS00154">
    <property type="entry name" value="ATPASE_E1_E2"/>
    <property type="match status" value="1"/>
</dbReference>
<organism evidence="9 10">
    <name type="scientific">Platysternon megacephalum</name>
    <name type="common">big-headed turtle</name>
    <dbReference type="NCBI Taxonomy" id="55544"/>
    <lineage>
        <taxon>Eukaryota</taxon>
        <taxon>Metazoa</taxon>
        <taxon>Chordata</taxon>
        <taxon>Craniata</taxon>
        <taxon>Vertebrata</taxon>
        <taxon>Euteleostomi</taxon>
        <taxon>Archelosauria</taxon>
        <taxon>Testudinata</taxon>
        <taxon>Testudines</taxon>
        <taxon>Cryptodira</taxon>
        <taxon>Durocryptodira</taxon>
        <taxon>Testudinoidea</taxon>
        <taxon>Platysternidae</taxon>
        <taxon>Platysternon</taxon>
    </lineage>
</organism>
<dbReference type="GO" id="GO:0005524">
    <property type="term" value="F:ATP binding"/>
    <property type="evidence" value="ECO:0007669"/>
    <property type="project" value="InterPro"/>
</dbReference>
<sequence>MTSRELLDIIRRNVIQPVVIAIYTLAAILLWLGEYRDALFMSGVITVNTIFGIVQEIRAKLALHKLELMNQPIARIALPDGQYEEVPYDSLTVGMTLVILSGDEIPADGDIVESHGLEVNESMLTGESLPIPKPAGSTVLSSTSVIAGSAVMNVMAVGLDTAAGKMTSKLKAYKPEMTPLLKLINQVIFYLTFVAVALIALIGLVYWSDGYKARTIFKTITSAGITVIPEGLLLASTVLLAFGSLKLAAERVLPQKLSAIEGMALLDVLCTDKTGTLTSETITLDRVETLGD</sequence>
<dbReference type="EC" id="7.2.2.10" evidence="3"/>
<dbReference type="InterPro" id="IPR023298">
    <property type="entry name" value="ATPase_P-typ_TM_dom_sf"/>
</dbReference>
<comment type="caution">
    <text evidence="9">The sequence shown here is derived from an EMBL/GenBank/DDBJ whole genome shotgun (WGS) entry which is preliminary data.</text>
</comment>
<keyword evidence="6 7" id="KW-0472">Membrane</keyword>
<dbReference type="PRINTS" id="PR00119">
    <property type="entry name" value="CATATPASE"/>
</dbReference>
<dbReference type="InterPro" id="IPR059000">
    <property type="entry name" value="ATPase_P-type_domA"/>
</dbReference>
<keyword evidence="10" id="KW-1185">Reference proteome</keyword>
<dbReference type="InterPro" id="IPR008250">
    <property type="entry name" value="ATPase_P-typ_transduc_dom_A_sf"/>
</dbReference>
<dbReference type="InterPro" id="IPR001757">
    <property type="entry name" value="P_typ_ATPase"/>
</dbReference>
<dbReference type="NCBIfam" id="TIGR01494">
    <property type="entry name" value="ATPase_P-type"/>
    <property type="match status" value="1"/>
</dbReference>
<evidence type="ECO:0000256" key="2">
    <source>
        <dbReference type="ARBA" id="ARBA00005675"/>
    </source>
</evidence>
<dbReference type="Pfam" id="PF00122">
    <property type="entry name" value="E1-E2_ATPase"/>
    <property type="match status" value="1"/>
</dbReference>
<evidence type="ECO:0000259" key="8">
    <source>
        <dbReference type="Pfam" id="PF00122"/>
    </source>
</evidence>
<dbReference type="PANTHER" id="PTHR42861">
    <property type="entry name" value="CALCIUM-TRANSPORTING ATPASE"/>
    <property type="match status" value="1"/>
</dbReference>
<accession>A0A4D9DF39</accession>
<dbReference type="AlphaFoldDB" id="A0A4D9DF39"/>
<feature type="transmembrane region" description="Helical" evidence="7">
    <location>
        <begin position="227"/>
        <end position="248"/>
    </location>
</feature>
<dbReference type="Gene3D" id="1.20.1110.10">
    <property type="entry name" value="Calcium-transporting ATPase, transmembrane domain"/>
    <property type="match status" value="1"/>
</dbReference>
<dbReference type="STRING" id="55544.A0A4D9DF39"/>
<keyword evidence="4 7" id="KW-0812">Transmembrane</keyword>
<dbReference type="Gene3D" id="3.40.50.1000">
    <property type="entry name" value="HAD superfamily/HAD-like"/>
    <property type="match status" value="1"/>
</dbReference>
<reference evidence="9 10" key="1">
    <citation type="submission" date="2019-04" db="EMBL/GenBank/DDBJ databases">
        <title>Draft genome of the big-headed turtle Platysternon megacephalum.</title>
        <authorList>
            <person name="Gong S."/>
        </authorList>
    </citation>
    <scope>NUCLEOTIDE SEQUENCE [LARGE SCALE GENOMIC DNA]</scope>
    <source>
        <strain evidence="9">DO16091913</strain>
        <tissue evidence="9">Muscle</tissue>
    </source>
</reference>
<evidence type="ECO:0000256" key="5">
    <source>
        <dbReference type="ARBA" id="ARBA00022989"/>
    </source>
</evidence>
<evidence type="ECO:0000313" key="9">
    <source>
        <dbReference type="EMBL" id="TFJ95091.1"/>
    </source>
</evidence>
<feature type="transmembrane region" description="Helical" evidence="7">
    <location>
        <begin position="14"/>
        <end position="32"/>
    </location>
</feature>
<evidence type="ECO:0000256" key="6">
    <source>
        <dbReference type="ARBA" id="ARBA00023136"/>
    </source>
</evidence>
<dbReference type="GO" id="GO:0005388">
    <property type="term" value="F:P-type calcium transporter activity"/>
    <property type="evidence" value="ECO:0007669"/>
    <property type="project" value="UniProtKB-EC"/>
</dbReference>
<keyword evidence="5 7" id="KW-1133">Transmembrane helix</keyword>
<reference evidence="9 10" key="2">
    <citation type="submission" date="2019-04" db="EMBL/GenBank/DDBJ databases">
        <title>The genome sequence of big-headed turtle.</title>
        <authorList>
            <person name="Gong S."/>
        </authorList>
    </citation>
    <scope>NUCLEOTIDE SEQUENCE [LARGE SCALE GENOMIC DNA]</scope>
    <source>
        <strain evidence="9">DO16091913</strain>
        <tissue evidence="9">Muscle</tissue>
    </source>
</reference>
<feature type="transmembrane region" description="Helical" evidence="7">
    <location>
        <begin position="187"/>
        <end position="207"/>
    </location>
</feature>